<dbReference type="Proteomes" id="UP001528823">
    <property type="component" value="Unassembled WGS sequence"/>
</dbReference>
<keyword evidence="2" id="KW-0472">Membrane</keyword>
<feature type="domain" description="YhdP central" evidence="3">
    <location>
        <begin position="1"/>
        <end position="1282"/>
    </location>
</feature>
<keyword evidence="2" id="KW-0812">Transmembrane</keyword>
<protein>
    <submittedName>
        <fullName evidence="4">YhdP family protein</fullName>
    </submittedName>
</protein>
<dbReference type="PANTHER" id="PTHR38690:SF1">
    <property type="entry name" value="PROTEASE"/>
    <property type="match status" value="1"/>
</dbReference>
<evidence type="ECO:0000259" key="3">
    <source>
        <dbReference type="Pfam" id="PF13116"/>
    </source>
</evidence>
<evidence type="ECO:0000313" key="4">
    <source>
        <dbReference type="EMBL" id="MDE1462734.1"/>
    </source>
</evidence>
<evidence type="ECO:0000256" key="1">
    <source>
        <dbReference type="SAM" id="MobiDB-lite"/>
    </source>
</evidence>
<reference evidence="4 5" key="1">
    <citation type="submission" date="2022-11" db="EMBL/GenBank/DDBJ databases">
        <title>Spartinivicinus poritis sp. nov., isolated from scleractinian coral Porites lutea.</title>
        <authorList>
            <person name="Zhang G."/>
            <person name="Cai L."/>
            <person name="Wei Q."/>
        </authorList>
    </citation>
    <scope>NUCLEOTIDE SEQUENCE [LARGE SCALE GENOMIC DNA]</scope>
    <source>
        <strain evidence="4 5">A2-2</strain>
    </source>
</reference>
<feature type="region of interest" description="Disordered" evidence="1">
    <location>
        <begin position="641"/>
        <end position="667"/>
    </location>
</feature>
<dbReference type="InterPro" id="IPR025263">
    <property type="entry name" value="YhdP_central"/>
</dbReference>
<organism evidence="4 5">
    <name type="scientific">Spartinivicinus poritis</name>
    <dbReference type="NCBI Taxonomy" id="2994640"/>
    <lineage>
        <taxon>Bacteria</taxon>
        <taxon>Pseudomonadati</taxon>
        <taxon>Pseudomonadota</taxon>
        <taxon>Gammaproteobacteria</taxon>
        <taxon>Oceanospirillales</taxon>
        <taxon>Zooshikellaceae</taxon>
        <taxon>Spartinivicinus</taxon>
    </lineage>
</organism>
<proteinExistence type="predicted"/>
<sequence>MKRFAKFFTRLIWSISIVGVVLLALYVSLGRMLLPLLADYRESLQQELSTTLNIPVTIATLAGTWSGFNPALDIKTVQIGETELQSLSANRVLAELDVFSTLIEQSPVFRYLQVEGLHLYLIEGQSGGWHLKGFNRTAGEADPKLILTSLLKQPHIQFTNTTIHFQDREGQVKTLEDTKLAFNQTSEGYRLDGYVRQAQGGEAKLIAEMQQVSPNSLGHLQLFIDASPNNWKPWVALITPDDIQLDNLHLGGKLWLNWQNKQLTVSGRLENIGLAIQYQDLPKQQLSKGYLQFNFNRQSNKNWQLALPSANFRLNGVAAPFHNAFISYQQGKWTVASEQINLNLLKESSLATKLLPEFPAQLVTELNPRGLIQQLVVDWSSAMSDFQLLGKLKQVAVAAKGFAPSASGVSGLLYTNAEQGWFDLDSQQGFSLGMVELFRKPWQYRQATAHLAWLKNAETFQLYTNQAQLKHRGAEYNAKLRLVFPLTEGPITMALQAGVKNADAGLAYQYIPAKHDVLPEELVKWLDEAIVAGKIEQGAFMYNGPVTATDVENDISFGLFFNVAEGTVQYDSQWPKADKLTGRVLVDNTQVDVNIASGVVHQADIQQLKLQVAEQSKDNFAVTVNSQLKVPGPAVNHLLTHSPIGDALGTRNKNTNKDKDKTKKADQSLQINGQFDSTLKLMIPIDKPEETEVVVTTQAKEGTINTADLGLVVEQINGQIAYHSKKGITGNDIQLTLFGHPARLNMSAKPVKRQLQQQFSLTGKADAPKVANWLQHQLELNNQLNQKQQQQFNKVAKGQFSYSAKATMPFDQPENFKLLVKSNLKGTAVNLPEPLHKSATEQQSVNVELNQFGKTNRWRVKLGSLLQSEWLVQQGQLVGADLFFGQGRQASKLKRQQLNVSGQLAGLDLAKWWPWVDMFTADTQRQQKHQPKWQLSVDQLKLNELYSPVGVLEDLVLSLNTYQQVWQAEVESDQLAGRAVIPFNSRQKPYEVALKRLHLPTLPKTAKNSKDQDPLAGFNPLTMPDMDIEVADLKIGNQVSGSFAAKLKNTPQTLKINNISAQINHLRVKGNINWHKQQTDFKGVVRAVDLADVLEAWGQSASITSKKAKFSIDVNWPGSPLNLSMAKLNGEIYSKIEHGRFLEAKGSANVLRVFGLLNFSSIARRIKLDFSDLLKSGVSFDKIKATTQFANGEMRFKEPVEIEGPSSNFALSGKANLVNDTLNMSLLVTLPVTNNLPFLAVLMGAPQVGGAIYLFDKLLGDKVEKFASARYTLTGSFSNPTIALDKFFTDKTKQQ</sequence>
<comment type="caution">
    <text evidence="4">The sequence shown here is derived from an EMBL/GenBank/DDBJ whole genome shotgun (WGS) entry which is preliminary data.</text>
</comment>
<keyword evidence="5" id="KW-1185">Reference proteome</keyword>
<dbReference type="PANTHER" id="PTHR38690">
    <property type="entry name" value="PROTEASE-RELATED"/>
    <property type="match status" value="1"/>
</dbReference>
<dbReference type="EMBL" id="JAPMOU010000013">
    <property type="protein sequence ID" value="MDE1462734.1"/>
    <property type="molecule type" value="Genomic_DNA"/>
</dbReference>
<dbReference type="InterPro" id="IPR011836">
    <property type="entry name" value="YhdP"/>
</dbReference>
<dbReference type="NCBIfam" id="TIGR02099">
    <property type="entry name" value="YhdP family protein"/>
    <property type="match status" value="1"/>
</dbReference>
<feature type="compositionally biased region" description="Basic and acidic residues" evidence="1">
    <location>
        <begin position="655"/>
        <end position="666"/>
    </location>
</feature>
<dbReference type="RefSeq" id="WP_274689088.1">
    <property type="nucleotide sequence ID" value="NZ_JAPMOU010000013.1"/>
</dbReference>
<gene>
    <name evidence="4" type="ORF">ORQ98_12225</name>
</gene>
<feature type="transmembrane region" description="Helical" evidence="2">
    <location>
        <begin position="12"/>
        <end position="34"/>
    </location>
</feature>
<name>A0ABT5UCA3_9GAMM</name>
<evidence type="ECO:0000313" key="5">
    <source>
        <dbReference type="Proteomes" id="UP001528823"/>
    </source>
</evidence>
<accession>A0ABT5UCA3</accession>
<dbReference type="Pfam" id="PF13116">
    <property type="entry name" value="YhdP"/>
    <property type="match status" value="1"/>
</dbReference>
<evidence type="ECO:0000256" key="2">
    <source>
        <dbReference type="SAM" id="Phobius"/>
    </source>
</evidence>
<keyword evidence="2" id="KW-1133">Transmembrane helix</keyword>